<dbReference type="GO" id="GO:0016740">
    <property type="term" value="F:transferase activity"/>
    <property type="evidence" value="ECO:0007669"/>
    <property type="project" value="UniProtKB-KW"/>
</dbReference>
<sequence>MRLHKRTVATQTGSIPIILFGAFDRHNFGDLLFPHIFTALLGRQKLMYAGLMERDMRAYGGHKVFSLSQIIKGAKQEPVCIVHVGGELLTCSAWEAAVMLLSGSEADEMIAGCGDDTEAQLHWARTFLGITDLAPYVAARTSMMQAVAYNAVGGTDLSLQNPALRNEVFHKLAQADHIGVRDMHTLAALRAAGVQAQLVPDSAVMVAQLFAETIDRHARQGEAAQACNAYSQGYIALQFSADFGRADILERLCAQLKRFAVANSYGIVLFRAGAAPWHDNLEHYEQLAARLSKVPVRIFHSLNVWDICALIARSRAYCGSSLHGRIVALAFGRPRLTLRHPDQPRSLPTKHEAFVQTWEDRTLPGVLDIEELERGLCAALHGDLNRLQNQATDLAALYRQGFSGMGRCLEKLDEIDRPTRN</sequence>
<comment type="caution">
    <text evidence="2">The sequence shown here is derived from an EMBL/GenBank/DDBJ whole genome shotgun (WGS) entry which is preliminary data.</text>
</comment>
<evidence type="ECO:0000259" key="1">
    <source>
        <dbReference type="Pfam" id="PF04230"/>
    </source>
</evidence>
<organism evidence="2 3">
    <name type="scientific">Keguizhuia sedimenti</name>
    <dbReference type="NCBI Taxonomy" id="3064264"/>
    <lineage>
        <taxon>Bacteria</taxon>
        <taxon>Pseudomonadati</taxon>
        <taxon>Pseudomonadota</taxon>
        <taxon>Betaproteobacteria</taxon>
        <taxon>Burkholderiales</taxon>
        <taxon>Oxalobacteraceae</taxon>
        <taxon>Keguizhuia</taxon>
    </lineage>
</organism>
<dbReference type="Proteomes" id="UP001225596">
    <property type="component" value="Unassembled WGS sequence"/>
</dbReference>
<dbReference type="RefSeq" id="WP_338435375.1">
    <property type="nucleotide sequence ID" value="NZ_JAUYVH010000001.1"/>
</dbReference>
<dbReference type="EMBL" id="JAUYVH010000001">
    <property type="protein sequence ID" value="MDQ9169472.1"/>
    <property type="molecule type" value="Genomic_DNA"/>
</dbReference>
<dbReference type="InterPro" id="IPR007345">
    <property type="entry name" value="Polysacch_pyruvyl_Trfase"/>
</dbReference>
<name>A0ABU1BKG0_9BURK</name>
<gene>
    <name evidence="2" type="ORF">Q8A64_03495</name>
</gene>
<dbReference type="Pfam" id="PF04230">
    <property type="entry name" value="PS_pyruv_trans"/>
    <property type="match status" value="1"/>
</dbReference>
<protein>
    <submittedName>
        <fullName evidence="2">Polysaccharide pyruvyl transferase family protein</fullName>
    </submittedName>
</protein>
<feature type="domain" description="Polysaccharide pyruvyl transferase" evidence="1">
    <location>
        <begin position="160"/>
        <end position="338"/>
    </location>
</feature>
<evidence type="ECO:0000313" key="2">
    <source>
        <dbReference type="EMBL" id="MDQ9169472.1"/>
    </source>
</evidence>
<keyword evidence="3" id="KW-1185">Reference proteome</keyword>
<evidence type="ECO:0000313" key="3">
    <source>
        <dbReference type="Proteomes" id="UP001225596"/>
    </source>
</evidence>
<keyword evidence="2" id="KW-0808">Transferase</keyword>
<accession>A0ABU1BKG0</accession>
<proteinExistence type="predicted"/>
<reference evidence="2 3" key="1">
    <citation type="submission" date="2023-08" db="EMBL/GenBank/DDBJ databases">
        <title>Oxalobacteraceae gen .nov., isolated from river sludge outside the plant.</title>
        <authorList>
            <person name="Zhao S.Y."/>
        </authorList>
    </citation>
    <scope>NUCLEOTIDE SEQUENCE [LARGE SCALE GENOMIC DNA]</scope>
    <source>
        <strain evidence="2 3">R-40</strain>
    </source>
</reference>